<name>A0A182UY77_ANOME</name>
<protein>
    <submittedName>
        <fullName evidence="2">Uncharacterized protein</fullName>
    </submittedName>
</protein>
<evidence type="ECO:0000256" key="1">
    <source>
        <dbReference type="SAM" id="Phobius"/>
    </source>
</evidence>
<keyword evidence="3" id="KW-1185">Reference proteome</keyword>
<keyword evidence="1" id="KW-1133">Transmembrane helix</keyword>
<accession>A0A182UY77</accession>
<evidence type="ECO:0000313" key="3">
    <source>
        <dbReference type="Proteomes" id="UP000075903"/>
    </source>
</evidence>
<dbReference type="AlphaFoldDB" id="A0A182UY77"/>
<organism evidence="2 3">
    <name type="scientific">Anopheles merus</name>
    <name type="common">Mosquito</name>
    <dbReference type="NCBI Taxonomy" id="30066"/>
    <lineage>
        <taxon>Eukaryota</taxon>
        <taxon>Metazoa</taxon>
        <taxon>Ecdysozoa</taxon>
        <taxon>Arthropoda</taxon>
        <taxon>Hexapoda</taxon>
        <taxon>Insecta</taxon>
        <taxon>Pterygota</taxon>
        <taxon>Neoptera</taxon>
        <taxon>Endopterygota</taxon>
        <taxon>Diptera</taxon>
        <taxon>Nematocera</taxon>
        <taxon>Culicoidea</taxon>
        <taxon>Culicidae</taxon>
        <taxon>Anophelinae</taxon>
        <taxon>Anopheles</taxon>
    </lineage>
</organism>
<feature type="transmembrane region" description="Helical" evidence="1">
    <location>
        <begin position="379"/>
        <end position="396"/>
    </location>
</feature>
<dbReference type="VEuPathDB" id="VectorBase:AMEM005702"/>
<dbReference type="Proteomes" id="UP000075903">
    <property type="component" value="Unassembled WGS sequence"/>
</dbReference>
<keyword evidence="1" id="KW-0812">Transmembrane</keyword>
<sequence length="409" mass="45142">MSPSVKVLDGAVLVNAVVPKPFFASATPRGMRTEVPRSATPQLNLSIDDVSSRPTNRRSLSFPPRGSYALMCLSCFFDSFSIAASIALIPFSARIGLVEKLQCPPAPFQLPSIGFGSNDVARQPQIVGTLHTERRPDLVLPLGRHDLRVRAGKLDARVQAGDRVRLGNIASDHVLRPGRTVVRALRSRETAHRPAERTPVNVQEGVLLLDAKPRLQILRAVVRVLHGGPVVRGRRLPIRLVRVAQHDHIVRARLERVFVERARDQLHVRVAAERLVGGATVVLPRGHIFRRLRHVVEDAILQADVLAGAVDPDVACTYFGSYFSRVYRSSSVLLRCAFGECSRILAQFGPRLVLIMRTDGLLASPDSSWRMNSPTTRRAIFFFFTEVLLLLLLLLLRKHAAAARTAAVA</sequence>
<reference evidence="2" key="1">
    <citation type="submission" date="2020-05" db="UniProtKB">
        <authorList>
            <consortium name="EnsemblMetazoa"/>
        </authorList>
    </citation>
    <scope>IDENTIFICATION</scope>
    <source>
        <strain evidence="2">MAF</strain>
    </source>
</reference>
<evidence type="ECO:0000313" key="2">
    <source>
        <dbReference type="EnsemblMetazoa" id="AMEM005702-PA"/>
    </source>
</evidence>
<proteinExistence type="predicted"/>
<dbReference type="EnsemblMetazoa" id="AMEM005702-RA">
    <property type="protein sequence ID" value="AMEM005702-PA"/>
    <property type="gene ID" value="AMEM005702"/>
</dbReference>
<keyword evidence="1" id="KW-0472">Membrane</keyword>